<evidence type="ECO:0000259" key="5">
    <source>
        <dbReference type="Pfam" id="PF11715"/>
    </source>
</evidence>
<feature type="domain" description="NUP160 helical" evidence="6">
    <location>
        <begin position="460"/>
        <end position="695"/>
    </location>
</feature>
<feature type="compositionally biased region" description="Polar residues" evidence="4">
    <location>
        <begin position="2908"/>
        <end position="2917"/>
    </location>
</feature>
<evidence type="ECO:0000256" key="2">
    <source>
        <dbReference type="ARBA" id="ARBA00023242"/>
    </source>
</evidence>
<dbReference type="Pfam" id="PF23347">
    <property type="entry name" value="TPR_Nup160_C"/>
    <property type="match status" value="1"/>
</dbReference>
<feature type="compositionally biased region" description="Low complexity" evidence="4">
    <location>
        <begin position="2970"/>
        <end position="2995"/>
    </location>
</feature>
<dbReference type="Gene3D" id="1.25.40.10">
    <property type="entry name" value="Tetratricopeptide repeat domain"/>
    <property type="match status" value="1"/>
</dbReference>
<feature type="domain" description="Nucleoporin Nup120/160 beta-propeller" evidence="5">
    <location>
        <begin position="60"/>
        <end position="98"/>
    </location>
</feature>
<feature type="domain" description="Nucleoporin Nup120/160 beta-propeller" evidence="5">
    <location>
        <begin position="199"/>
        <end position="437"/>
    </location>
</feature>
<keyword evidence="3" id="KW-0175">Coiled coil</keyword>
<feature type="coiled-coil region" evidence="3">
    <location>
        <begin position="1275"/>
        <end position="1309"/>
    </location>
</feature>
<feature type="compositionally biased region" description="Basic and acidic residues" evidence="4">
    <location>
        <begin position="2775"/>
        <end position="2786"/>
    </location>
</feature>
<keyword evidence="10" id="KW-1185">Reference proteome</keyword>
<accession>A0A834JCH4</accession>
<comment type="subcellular location">
    <subcellularLocation>
        <location evidence="1">Nucleus</location>
    </subcellularLocation>
</comment>
<dbReference type="InterPro" id="IPR011990">
    <property type="entry name" value="TPR-like_helical_dom_sf"/>
</dbReference>
<feature type="domain" description="NUP160 C-terminal TPR" evidence="7">
    <location>
        <begin position="1048"/>
        <end position="1291"/>
    </location>
</feature>
<dbReference type="GO" id="GO:0005634">
    <property type="term" value="C:nucleus"/>
    <property type="evidence" value="ECO:0007669"/>
    <property type="project" value="UniProtKB-SubCell"/>
</dbReference>
<dbReference type="PANTHER" id="PTHR15502:SF7">
    <property type="entry name" value="CALCINEURIN-BINDING PROTEIN CABIN-1"/>
    <property type="match status" value="1"/>
</dbReference>
<feature type="compositionally biased region" description="Basic and acidic residues" evidence="4">
    <location>
        <begin position="1695"/>
        <end position="1706"/>
    </location>
</feature>
<evidence type="ECO:0000259" key="8">
    <source>
        <dbReference type="Pfam" id="PF23354"/>
    </source>
</evidence>
<dbReference type="SMART" id="SM00028">
    <property type="entry name" value="TPR"/>
    <property type="match status" value="4"/>
</dbReference>
<feature type="domain" description="NUP160 middle TPR" evidence="8">
    <location>
        <begin position="737"/>
        <end position="1001"/>
    </location>
</feature>
<feature type="region of interest" description="Disordered" evidence="4">
    <location>
        <begin position="2768"/>
        <end position="2794"/>
    </location>
</feature>
<feature type="region of interest" description="Disordered" evidence="4">
    <location>
        <begin position="1583"/>
        <end position="1602"/>
    </location>
</feature>
<feature type="domain" description="Nucleoporin Nup120/160 beta-propeller" evidence="5">
    <location>
        <begin position="113"/>
        <end position="196"/>
    </location>
</feature>
<feature type="compositionally biased region" description="Basic and acidic residues" evidence="4">
    <location>
        <begin position="1719"/>
        <end position="1737"/>
    </location>
</feature>
<feature type="compositionally biased region" description="Polar residues" evidence="4">
    <location>
        <begin position="1583"/>
        <end position="1600"/>
    </location>
</feature>
<reference evidence="9" key="1">
    <citation type="journal article" date="2020" name="G3 (Bethesda)">
        <title>High-Quality Assemblies for Three Invasive Social Wasps from the &lt;i&gt;Vespula&lt;/i&gt; Genus.</title>
        <authorList>
            <person name="Harrop T.W.R."/>
            <person name="Guhlin J."/>
            <person name="McLaughlin G.M."/>
            <person name="Permina E."/>
            <person name="Stockwell P."/>
            <person name="Gilligan J."/>
            <person name="Le Lec M.F."/>
            <person name="Gruber M.A.M."/>
            <person name="Quinn O."/>
            <person name="Lovegrove M."/>
            <person name="Duncan E.J."/>
            <person name="Remnant E.J."/>
            <person name="Van Eeckhoven J."/>
            <person name="Graham B."/>
            <person name="Knapp R.A."/>
            <person name="Langford K.W."/>
            <person name="Kronenberg Z."/>
            <person name="Press M.O."/>
            <person name="Eacker S.M."/>
            <person name="Wilson-Rankin E.E."/>
            <person name="Purcell J."/>
            <person name="Lester P.J."/>
            <person name="Dearden P.K."/>
        </authorList>
    </citation>
    <scope>NUCLEOTIDE SEQUENCE</scope>
    <source>
        <strain evidence="9">Marl-1</strain>
    </source>
</reference>
<dbReference type="EMBL" id="JACSEA010000014">
    <property type="protein sequence ID" value="KAF7385854.1"/>
    <property type="molecule type" value="Genomic_DNA"/>
</dbReference>
<dbReference type="GO" id="GO:0006325">
    <property type="term" value="P:chromatin organization"/>
    <property type="evidence" value="ECO:0007669"/>
    <property type="project" value="InterPro"/>
</dbReference>
<evidence type="ECO:0000259" key="6">
    <source>
        <dbReference type="Pfam" id="PF23345"/>
    </source>
</evidence>
<feature type="compositionally biased region" description="Basic and acidic residues" evidence="4">
    <location>
        <begin position="1744"/>
        <end position="1762"/>
    </location>
</feature>
<dbReference type="InterPro" id="IPR056536">
    <property type="entry name" value="TPR_NUP160_C"/>
</dbReference>
<dbReference type="Pfam" id="PF23345">
    <property type="entry name" value="NUP160_helical"/>
    <property type="match status" value="1"/>
</dbReference>
<dbReference type="PANTHER" id="PTHR15502">
    <property type="entry name" value="CALCINEURIN-BINDING PROTEIN CABIN 1-RELATED"/>
    <property type="match status" value="1"/>
</dbReference>
<dbReference type="InterPro" id="IPR056535">
    <property type="entry name" value="TPR_NUP160_M"/>
</dbReference>
<dbReference type="InterPro" id="IPR059141">
    <property type="entry name" value="Beta-prop_Nup120_160"/>
</dbReference>
<dbReference type="InterPro" id="IPR056547">
    <property type="entry name" value="NUP160_helical"/>
</dbReference>
<feature type="region of interest" description="Disordered" evidence="4">
    <location>
        <begin position="2260"/>
        <end position="2281"/>
    </location>
</feature>
<evidence type="ECO:0000259" key="7">
    <source>
        <dbReference type="Pfam" id="PF23347"/>
    </source>
</evidence>
<protein>
    <submittedName>
        <fullName evidence="9">Uncharacterized protein</fullName>
    </submittedName>
</protein>
<keyword evidence="2" id="KW-0539">Nucleus</keyword>
<comment type="caution">
    <text evidence="9">The sequence shown here is derived from an EMBL/GenBank/DDBJ whole genome shotgun (WGS) entry which is preliminary data.</text>
</comment>
<evidence type="ECO:0000256" key="4">
    <source>
        <dbReference type="SAM" id="MobiDB-lite"/>
    </source>
</evidence>
<gene>
    <name evidence="9" type="ORF">HZH66_011696</name>
</gene>
<evidence type="ECO:0000313" key="10">
    <source>
        <dbReference type="Proteomes" id="UP000614350"/>
    </source>
</evidence>
<feature type="compositionally biased region" description="Basic and acidic residues" evidence="4">
    <location>
        <begin position="2938"/>
        <end position="2950"/>
    </location>
</feature>
<sequence>MVEYSLGYREVVPDQTLPTKWKEIILNTGGSQSTLQDIKVPERAGGYSYKDDSKYFTRNRFIYWRISHDVLELVEQSLDVNLVKNRVRYKFTGTPILDDAPVSHAATSWLTLQDEALFALAYNSGTILLLRLDIVTGLVHSNDLKQDSIVPRFLSGIATAFRGRNSEAHVAISLVIHSYGNDIYLFALCREGNIRIQGHMLRKSLSSNNELYLGTFLKFGASCEFSILKPVQENGIFKFIRLCTLFSPDQHLVDFSFTDTHLWAVWRTKDMDSVAVTHAHLPVNGVHINSEWETVILEQPPDRDYIVSDPGTDPRQAYISYIFHPGQFSLTDITKALSIYRKSNLIADMRLSPAMLKERVCVAVEAEIRAEVMDYELMDEDYLEIANRCWSKFYSCVIQYHANGTRPVGLLLLPNVFGVVLLKKSSFSLLRPMEALEHLMLCNDKSYTSRFKTTPVLSQDEDICQDLITLMASLVMLEEQLSEELKTGIERELYHLKSPDLIIDDMISKLILEPEDPLSNYDFQSELYRKLANVKDISSAMAMLLEALTYDLGQPNKLQLENNGPNASKILLNVNHLFGSQLGISAISESIAQITLLRFSICRSLLILQQFVLLRPELFDSRSLHSIKSSLAPRTVVLMQAYYVVVWICECTAMYSPAQSLLESSSQRLSILSLADSKTNTGQRQLRSLSLLELFICSIGAQHAHTLMANANMDPSTLIPWHYGMLTHITLIAQLIWPISGNFIFPEWLLSSCQFLLVQEYVRLLNTWCEWNSASRKFILAVALLEMGESQKACDHFLRASGGILTDSFLADILLSSNVTSENNALAQYYLKVIKLFEEHNAADCIIELTETAISVADKDDHNLPTLHSILFIQHLNLGHHIEAYHCLNSNPDAARRVDCLRQLIITLFERKKLIDLVSFPYVDMYEDLERIVEGRARSVDLMENNYYNFLYSFHVNKGNMRKAASVMYEQAMRLSQESHSAPIISRQAQCLLACINALHLVSEKYRWIVRPVIEQSFLDEPNPQKKRDIDGTEILHYKIKKQVEVLELIDIKKEYYVVDAKLKLSKMKSETHIVAHASPSELNVILSSIGLYTTALHLCDVFNLPKNSIFESLTSQCIRLSQHEDPKAWDWLVQNDIFDMGVTNSNIVNTTWSLLKYLLEKHEKDKSTDLHKSISRKLLQDGAFLPEWLLMSYKKRNSAELLRLMINTGRVLEASQLAIDYINAVLGSGKEYFGLETSLLATAPPVWLPFNTLEVLLFELKHASEEDLIYVESYQTLQETLDNYIQTLNREQIALTEYNKALELLKENKHKEALNIFKELLETELLDEVEKPEISDGRSRPMLSLKYSCYKNIGAIEAVWGNYGAAIENYWEAANLDDSDVILWYRMGTMAMKISNLELACSSFKQGLKCNSNHWPCLDNIITALYAVPDYMNCLLYISVALERDPNYIKGLAFRDKIFKAIPCLEECYKLYNSDWRLDPPLYTEYNHIIGDKLLAEAEEVAEKWAEVCKSEFIPKPVPELTLRKPITNYTWLDIGESLLDMHRYITESDLSFVSRIKLIVNMPNIEAIDKDDECDVQETNVDTDMQESQSPGLNGTTNDIDKNMKIDKEEIVNNTFEGSEINGRFNDVSNTAMDMEIEEDKKSCSTDIQIIEDEDPLRISDLDVLNEVLQFEEPNQTKNTELDEQIMSETEGNSEKPQVEKAKGDAYSTDNGIINEKSSDRESDKSNDKIYDKPAENLAEVPKIDEKSNEKTEGKDEVQKVKKRRRSALCFLQQWAWSCSSMRRSARVRSSNRREAERDDVQLEETLRRIFPSTLLSDTVKLTKDDTTKSMDDTMDTMDVYQLFVNQENNTASAEGIKSSDSSKSPSPDTSQQTKYFGTELENVDVGAFINEYSSKNNLMIIIAKFTEFICTKWTQEWPKGLSEIYLEAYLFTREHIPHPSPFDENIDDNILKLDAEMTLLFGELHTDKWLDNKPDLIASSSLDKLGTGMPSEELGHIIFTSIRGDLLHQENIFILLRVLWLKATIFLCQGDTDIVIETLELLLHQLRELEGQNHNICLILPNCKCNSQISLKIVEKKLKSIQRSQKLGEIQHLYDEKKYAELSCVLQDTFKFARQKHKLLSANQNIIERDKQLAILLDSLWQLQHYEECYVWAEACLNESWQNYLNACEDAEQKKWTRSVVNCLEKLEACTKEISVFVVKYLPESCLSRLVQNLVHIVCHQLDIPENALEMPLETVLPWILLHYILQYEEDKERAKSESSYKNKAHNSHNSESDDEDDGIPPSIMILFIAHDFIGKHSWCCFHDAKLLFFTMNLIIPKLETPQFSTIKSKLTKYLEQIFYCLYGHPNRLNKSKPKHLEEHGAPQMELTWEGAQLLFDFYKPKQMPILESPRLAAISLDTELLFKKIIRLIPQESDPNQIIEEMKDYIMGEKEKMPCVNKPLPHSISSIYYLLGDFYFKNNKWTLAARYYLLDLCLRPSGLNSWAGLAMSTGTIIDIWLTNYRLISEDKLLMKAKIAQSSYRHATELAPNHVIIWTEYGSFVYMVHSFCSRLLKQETDTLSMEKFEILENRKEEMLEIAEQCFQSSNRLFMACHGIDNINKIQDERWLCQYMLGKIAEKKNEDPPIFLSCYAQASKLLYENNAEYPRRISHKNPQYLSIEALEVHYRIHASILKYLEQHEGKPLKKSLGQLFQWHLKNCSEGPFMKFQSKLCEKKKENDSDADTKTIGKDPDNLSETYKNVVNVNQRSYSIEEIEIIDRNIQDKNLDGNRTTETLKSETRKRSLDNQSNDNTKRLKLGNISHLQLMQDVVALIDDLITKVCDMVLQKEKVTDDIMVLSSDESNETKYQKKRGESVKNIDTNKIQSKMEKNKKNILEMSKANNIFDSCEKSENVQDLMDALMKQAMEMSQETQQSLPDDDDTRKFEGKWLQNEDLQTTDKETKDKIGDKKKVHTSAPKQEATLSRRGSQESTTTTQTTTTTETNNSSSSSSDESSSSEDSSESDSSSDSDSDSIESDIEKKKRDSDIIEKEEYMTDEEVATLIAYCLAGLEQCILRTAKDTTKCKDLLLGTYNCQFYPGQSFQGLFADRKSTNFFSINLELL</sequence>
<evidence type="ECO:0000256" key="1">
    <source>
        <dbReference type="ARBA" id="ARBA00004123"/>
    </source>
</evidence>
<feature type="compositionally biased region" description="Low complexity" evidence="4">
    <location>
        <begin position="1861"/>
        <end position="1876"/>
    </location>
</feature>
<evidence type="ECO:0000256" key="3">
    <source>
        <dbReference type="SAM" id="Coils"/>
    </source>
</evidence>
<name>A0A834JCH4_VESVU</name>
<dbReference type="InterPro" id="IPR033053">
    <property type="entry name" value="Hir3/CABIN1"/>
</dbReference>
<dbReference type="GO" id="GO:0031491">
    <property type="term" value="F:nucleosome binding"/>
    <property type="evidence" value="ECO:0007669"/>
    <property type="project" value="TreeGrafter"/>
</dbReference>
<dbReference type="Pfam" id="PF11715">
    <property type="entry name" value="Beta-prop_Nup120_160"/>
    <property type="match status" value="3"/>
</dbReference>
<dbReference type="Pfam" id="PF23354">
    <property type="entry name" value="TPR_NUP160_120_M"/>
    <property type="match status" value="1"/>
</dbReference>
<organism evidence="9 10">
    <name type="scientific">Vespula vulgaris</name>
    <name type="common">Yellow jacket</name>
    <name type="synonym">Wasp</name>
    <dbReference type="NCBI Taxonomy" id="7454"/>
    <lineage>
        <taxon>Eukaryota</taxon>
        <taxon>Metazoa</taxon>
        <taxon>Ecdysozoa</taxon>
        <taxon>Arthropoda</taxon>
        <taxon>Hexapoda</taxon>
        <taxon>Insecta</taxon>
        <taxon>Pterygota</taxon>
        <taxon>Neoptera</taxon>
        <taxon>Endopterygota</taxon>
        <taxon>Hymenoptera</taxon>
        <taxon>Apocrita</taxon>
        <taxon>Aculeata</taxon>
        <taxon>Vespoidea</taxon>
        <taxon>Vespidae</taxon>
        <taxon>Vespinae</taxon>
        <taxon>Vespula</taxon>
    </lineage>
</organism>
<feature type="region of interest" description="Disordered" evidence="4">
    <location>
        <begin position="1854"/>
        <end position="1876"/>
    </location>
</feature>
<feature type="region of interest" description="Disordered" evidence="4">
    <location>
        <begin position="2908"/>
        <end position="3024"/>
    </location>
</feature>
<dbReference type="Proteomes" id="UP000614350">
    <property type="component" value="Unassembled WGS sequence"/>
</dbReference>
<feature type="region of interest" description="Disordered" evidence="4">
    <location>
        <begin position="1691"/>
        <end position="1762"/>
    </location>
</feature>
<feature type="compositionally biased region" description="Acidic residues" evidence="4">
    <location>
        <begin position="2996"/>
        <end position="3017"/>
    </location>
</feature>
<evidence type="ECO:0000313" key="9">
    <source>
        <dbReference type="EMBL" id="KAF7385854.1"/>
    </source>
</evidence>
<proteinExistence type="predicted"/>
<dbReference type="InterPro" id="IPR019734">
    <property type="entry name" value="TPR_rpt"/>
</dbReference>
<dbReference type="SUPFAM" id="SSF48452">
    <property type="entry name" value="TPR-like"/>
    <property type="match status" value="1"/>
</dbReference>